<evidence type="ECO:0000313" key="3">
    <source>
        <dbReference type="Proteomes" id="UP000594263"/>
    </source>
</evidence>
<dbReference type="AlphaFoldDB" id="A0A7N0VFU2"/>
<dbReference type="Gene3D" id="3.90.228.10">
    <property type="match status" value="1"/>
</dbReference>
<proteinExistence type="predicted"/>
<feature type="region of interest" description="Disordered" evidence="1">
    <location>
        <begin position="68"/>
        <end position="114"/>
    </location>
</feature>
<keyword evidence="3" id="KW-1185">Reference proteome</keyword>
<protein>
    <submittedName>
        <fullName evidence="2">Uncharacterized protein</fullName>
    </submittedName>
</protein>
<feature type="compositionally biased region" description="Basic and acidic residues" evidence="1">
    <location>
        <begin position="68"/>
        <end position="78"/>
    </location>
</feature>
<dbReference type="EnsemblPlants" id="Kaladp0623s0004.1.v1.1">
    <property type="protein sequence ID" value="Kaladp0623s0004.1.v1.1.CDS.1"/>
    <property type="gene ID" value="Kaladp0623s0004.v1.1"/>
</dbReference>
<evidence type="ECO:0000313" key="2">
    <source>
        <dbReference type="EnsemblPlants" id="Kaladp0623s0004.1.v1.1.CDS.1"/>
    </source>
</evidence>
<feature type="compositionally biased region" description="Low complexity" evidence="1">
    <location>
        <begin position="88"/>
        <end position="97"/>
    </location>
</feature>
<evidence type="ECO:0000256" key="1">
    <source>
        <dbReference type="SAM" id="MobiDB-lite"/>
    </source>
</evidence>
<dbReference type="Gramene" id="Kaladp0623s0004.1.v1.1">
    <property type="protein sequence ID" value="Kaladp0623s0004.1.v1.1.CDS.1"/>
    <property type="gene ID" value="Kaladp0623s0004.v1.1"/>
</dbReference>
<dbReference type="PANTHER" id="PTHR31681">
    <property type="entry name" value="C2H2-LIKE ZINC FINGER PROTEIN"/>
    <property type="match status" value="1"/>
</dbReference>
<name>A0A7N0VFU2_KALFE</name>
<dbReference type="Proteomes" id="UP000594263">
    <property type="component" value="Unplaced"/>
</dbReference>
<dbReference type="PANTHER" id="PTHR31681:SF47">
    <property type="entry name" value="SULFATED SURFACE-LIKE GLYCOPROTEIN"/>
    <property type="match status" value="1"/>
</dbReference>
<reference evidence="2" key="1">
    <citation type="submission" date="2021-01" db="UniProtKB">
        <authorList>
            <consortium name="EnsemblPlants"/>
        </authorList>
    </citation>
    <scope>IDENTIFICATION</scope>
</reference>
<organism evidence="2 3">
    <name type="scientific">Kalanchoe fedtschenkoi</name>
    <name type="common">Lavender scallops</name>
    <name type="synonym">South American air plant</name>
    <dbReference type="NCBI Taxonomy" id="63787"/>
    <lineage>
        <taxon>Eukaryota</taxon>
        <taxon>Viridiplantae</taxon>
        <taxon>Streptophyta</taxon>
        <taxon>Embryophyta</taxon>
        <taxon>Tracheophyta</taxon>
        <taxon>Spermatophyta</taxon>
        <taxon>Magnoliopsida</taxon>
        <taxon>eudicotyledons</taxon>
        <taxon>Gunneridae</taxon>
        <taxon>Pentapetalae</taxon>
        <taxon>Saxifragales</taxon>
        <taxon>Crassulaceae</taxon>
        <taxon>Kalanchoe</taxon>
    </lineage>
</organism>
<dbReference type="SUPFAM" id="SSF56399">
    <property type="entry name" value="ADP-ribosylation"/>
    <property type="match status" value="1"/>
</dbReference>
<accession>A0A7N0VFU2</accession>
<dbReference type="OMA" id="SFHCKST"/>
<sequence>MATGWMKSMQCKSKTLQDVYTPLNNTTTSNTIPKHLTNRISSSSCRQTVQNLKDIVEVSKTLHKDKQLANKAVADHRKPPPGVPHLPSSRNYRSRTSSRVEPDHHPSPAPLTRIRDSHFPALTELREGHPSRNVVEIIFHTSWSPHKGFPGRVEMIFKVQNMAKTVTRFEEYREAVKARSGSGHHGEAPRCIADGNEVMGFQCLGSAGAAWVVPSGKGVCTFSGSGGAHESGGGGRGRRAMMVCRVIAGRVGKRGGSASEELVGADSVGGEKGELFVFDSRAVLPCFLIIYNL</sequence>